<dbReference type="Proteomes" id="UP000503399">
    <property type="component" value="Chromosome"/>
</dbReference>
<reference evidence="1 2" key="1">
    <citation type="submission" date="2020-02" db="EMBL/GenBank/DDBJ databases">
        <authorList>
            <person name="Hogendoorn C."/>
        </authorList>
    </citation>
    <scope>NUCLEOTIDE SEQUENCE [LARGE SCALE GENOMIC DNA]</scope>
    <source>
        <strain evidence="1">R501</strain>
    </source>
</reference>
<organism evidence="1 2">
    <name type="scientific">Candidatus Hydrogenisulfobacillus filiaventi</name>
    <dbReference type="NCBI Taxonomy" id="2707344"/>
    <lineage>
        <taxon>Bacteria</taxon>
        <taxon>Bacillati</taxon>
        <taxon>Bacillota</taxon>
        <taxon>Clostridia</taxon>
        <taxon>Eubacteriales</taxon>
        <taxon>Clostridiales Family XVII. Incertae Sedis</taxon>
        <taxon>Candidatus Hydrogenisulfobacillus</taxon>
    </lineage>
</organism>
<evidence type="ECO:0000313" key="1">
    <source>
        <dbReference type="EMBL" id="CAB1127830.1"/>
    </source>
</evidence>
<dbReference type="EMBL" id="LR778114">
    <property type="protein sequence ID" value="CAB1127830.1"/>
    <property type="molecule type" value="Genomic_DNA"/>
</dbReference>
<accession>A0A6F8ZDU0</accession>
<dbReference type="KEGG" id="hfv:R50_0324"/>
<sequence length="155" mass="15619">MAFLFQVVDPSGNVIDTATASLAVSPTTAIITATNLVPGSTVIGTVNVSNTAGVDEFYQITANWSPSGSTVNSAAARLVNELVVSVTAGSPSATATPLFTGSLYGLVDQPASPGQALPLSVGNENVQFQITLPANATSVFQGIDVGFDIVFVASA</sequence>
<protein>
    <submittedName>
        <fullName evidence="1">Uncharacterized protein</fullName>
    </submittedName>
</protein>
<proteinExistence type="predicted"/>
<gene>
    <name evidence="1" type="ORF">R50_0324</name>
</gene>
<evidence type="ECO:0000313" key="2">
    <source>
        <dbReference type="Proteomes" id="UP000503399"/>
    </source>
</evidence>
<keyword evidence="2" id="KW-1185">Reference proteome</keyword>
<name>A0A6F8ZDU0_9FIRM</name>
<dbReference type="AlphaFoldDB" id="A0A6F8ZDU0"/>